<protein>
    <submittedName>
        <fullName evidence="1">Uncharacterized protein</fullName>
    </submittedName>
</protein>
<name>A0A1F7UZ56_9BACT</name>
<accession>A0A1F7UZ56</accession>
<dbReference type="AlphaFoldDB" id="A0A1F7UZ56"/>
<organism evidence="1 2">
    <name type="scientific">Candidatus Uhrbacteria bacterium RIFCSPLOWO2_01_FULL_47_25</name>
    <dbReference type="NCBI Taxonomy" id="1802402"/>
    <lineage>
        <taxon>Bacteria</taxon>
        <taxon>Candidatus Uhriibacteriota</taxon>
    </lineage>
</organism>
<dbReference type="Proteomes" id="UP000176846">
    <property type="component" value="Unassembled WGS sequence"/>
</dbReference>
<evidence type="ECO:0000313" key="1">
    <source>
        <dbReference type="EMBL" id="OGL83044.1"/>
    </source>
</evidence>
<sequence length="300" mass="33000">MALFQHANVTLADAAFAVALLGGEQGIRALKEAHGDAFLTYYKYGDATFGRVEAFLNNCGGAEVVDGNLRGEKGITVQDIVAILFDRHGRYIPPRGLKAKVCDPNRNFHLVPPTITCVDQLARLNYAFEGNMKLPTAAEYEDRTSALIEQIRGTAGIANALNGVHLRWFMPQMEILDHGMLVQLLADAAKRSYEVHDFGGKHKRKLNNCRAGELKGQVTVIAGSRLDLLVKRLKVGPVFGIQFPNCLQGYSVRAQREVMETAPQGFVLSGPETLVTMAIYRETLARDFNTPCFRQAHLAG</sequence>
<dbReference type="EMBL" id="MGEK01000003">
    <property type="protein sequence ID" value="OGL83044.1"/>
    <property type="molecule type" value="Genomic_DNA"/>
</dbReference>
<proteinExistence type="predicted"/>
<comment type="caution">
    <text evidence="1">The sequence shown here is derived from an EMBL/GenBank/DDBJ whole genome shotgun (WGS) entry which is preliminary data.</text>
</comment>
<gene>
    <name evidence="1" type="ORF">A2936_04990</name>
</gene>
<evidence type="ECO:0000313" key="2">
    <source>
        <dbReference type="Proteomes" id="UP000176846"/>
    </source>
</evidence>
<reference evidence="1 2" key="1">
    <citation type="journal article" date="2016" name="Nat. Commun.">
        <title>Thousands of microbial genomes shed light on interconnected biogeochemical processes in an aquifer system.</title>
        <authorList>
            <person name="Anantharaman K."/>
            <person name="Brown C.T."/>
            <person name="Hug L.A."/>
            <person name="Sharon I."/>
            <person name="Castelle C.J."/>
            <person name="Probst A.J."/>
            <person name="Thomas B.C."/>
            <person name="Singh A."/>
            <person name="Wilkins M.J."/>
            <person name="Karaoz U."/>
            <person name="Brodie E.L."/>
            <person name="Williams K.H."/>
            <person name="Hubbard S.S."/>
            <person name="Banfield J.F."/>
        </authorList>
    </citation>
    <scope>NUCLEOTIDE SEQUENCE [LARGE SCALE GENOMIC DNA]</scope>
</reference>